<proteinExistence type="predicted"/>
<dbReference type="PATRIC" id="fig|1423.173.peg.3547"/>
<gene>
    <name evidence="1" type="ORF">SC09_Contig28orf00271</name>
</gene>
<reference evidence="1 2" key="1">
    <citation type="submission" date="2014-12" db="EMBL/GenBank/DDBJ databases">
        <title>Comparative genome analysis of Bacillus coagulans HM-08, Clostridium butyricum HM-68, Bacillus subtilis HM-66 and Bacillus licheniformis BL-09.</title>
        <authorList>
            <person name="Zhang H."/>
        </authorList>
    </citation>
    <scope>NUCLEOTIDE SEQUENCE [LARGE SCALE GENOMIC DNA]</scope>
    <source>
        <strain evidence="1 2">HM-66</strain>
    </source>
</reference>
<comment type="caution">
    <text evidence="1">The sequence shown here is derived from an EMBL/GenBank/DDBJ whole genome shotgun (WGS) entry which is preliminary data.</text>
</comment>
<evidence type="ECO:0000313" key="1">
    <source>
        <dbReference type="EMBL" id="KIU10097.1"/>
    </source>
</evidence>
<protein>
    <submittedName>
        <fullName evidence="1">Uncharacterized protein</fullName>
    </submittedName>
</protein>
<dbReference type="AlphaFoldDB" id="A0A0D1KV92"/>
<dbReference type="Proteomes" id="UP000032247">
    <property type="component" value="Unassembled WGS sequence"/>
</dbReference>
<accession>A0A0D1KV92</accession>
<dbReference type="EMBL" id="JXBC01000006">
    <property type="protein sequence ID" value="KIU10097.1"/>
    <property type="molecule type" value="Genomic_DNA"/>
</dbReference>
<sequence length="37" mass="4443">MMGILFKECLFIFHVSHETLASFYLRFGLMLKYKSKI</sequence>
<evidence type="ECO:0000313" key="2">
    <source>
        <dbReference type="Proteomes" id="UP000032247"/>
    </source>
</evidence>
<organism evidence="1 2">
    <name type="scientific">Bacillus subtilis</name>
    <dbReference type="NCBI Taxonomy" id="1423"/>
    <lineage>
        <taxon>Bacteria</taxon>
        <taxon>Bacillati</taxon>
        <taxon>Bacillota</taxon>
        <taxon>Bacilli</taxon>
        <taxon>Bacillales</taxon>
        <taxon>Bacillaceae</taxon>
        <taxon>Bacillus</taxon>
    </lineage>
</organism>
<name>A0A0D1KV92_BACIU</name>